<dbReference type="SUPFAM" id="SSF52540">
    <property type="entry name" value="P-loop containing nucleoside triphosphate hydrolases"/>
    <property type="match status" value="1"/>
</dbReference>
<name>A0A556VBZ5_BAGYA</name>
<feature type="domain" description="Helicase C-terminal" evidence="2">
    <location>
        <begin position="99"/>
        <end position="136"/>
    </location>
</feature>
<keyword evidence="3" id="KW-0378">Hydrolase</keyword>
<dbReference type="EMBL" id="VCAZ01000215">
    <property type="protein sequence ID" value="TTI46081.1"/>
    <property type="molecule type" value="Genomic_DNA"/>
</dbReference>
<evidence type="ECO:0000259" key="2">
    <source>
        <dbReference type="Pfam" id="PF00271"/>
    </source>
</evidence>
<dbReference type="Pfam" id="PF00271">
    <property type="entry name" value="Helicase_C"/>
    <property type="match status" value="1"/>
</dbReference>
<gene>
    <name evidence="3" type="ORF">Baya_15445</name>
</gene>
<evidence type="ECO:0000313" key="4">
    <source>
        <dbReference type="Proteomes" id="UP000319801"/>
    </source>
</evidence>
<sequence length="371" mass="42914">MLDLDAAGWFQGFLDTLQVSEYSGLYTAISRWDFEELEALSPHRHLLEQVQASITKNMKPAHHEQLRYLSVEGEQNPKLEELKFILDEEYCNNQETRTKGVLDSFKSSDQSKILIATSVADEGIDIPQCNLVLMYEHADVCDGELSVRLRGDEGSTTTTPTTISTTTTPTTISTTTHPTTKSLQPQTPNYNLYNQTTPNYHSSTTTTNYNLYNHNTNYNLYNHNHNTNYQLYNYNTNYHLYNHNTNYKLYNHNTNYHLYNHNTNYNLYNHNHNTNYRLYNHKHQLQSLQTQHTQLYNHNTKLPSLKTHNTKLPALQPQTPNVLPSLTTTTPTTVSTTTTPTTISLQPQHRLLSLQPQHRLVLLCQQNQPRF</sequence>
<protein>
    <submittedName>
        <fullName evidence="3">Putative ATP-dependent RNA helicase DDX58</fullName>
    </submittedName>
</protein>
<dbReference type="AlphaFoldDB" id="A0A556VBZ5"/>
<dbReference type="Proteomes" id="UP000319801">
    <property type="component" value="Unassembled WGS sequence"/>
</dbReference>
<dbReference type="InterPro" id="IPR027417">
    <property type="entry name" value="P-loop_NTPase"/>
</dbReference>
<accession>A0A556VBZ5</accession>
<evidence type="ECO:0000313" key="3">
    <source>
        <dbReference type="EMBL" id="TTI46081.1"/>
    </source>
</evidence>
<proteinExistence type="predicted"/>
<keyword evidence="3" id="KW-0067">ATP-binding</keyword>
<dbReference type="InterPro" id="IPR001650">
    <property type="entry name" value="Helicase_C-like"/>
</dbReference>
<keyword evidence="4" id="KW-1185">Reference proteome</keyword>
<organism evidence="3 4">
    <name type="scientific">Bagarius yarrelli</name>
    <name type="common">Goonch</name>
    <name type="synonym">Bagrus yarrelli</name>
    <dbReference type="NCBI Taxonomy" id="175774"/>
    <lineage>
        <taxon>Eukaryota</taxon>
        <taxon>Metazoa</taxon>
        <taxon>Chordata</taxon>
        <taxon>Craniata</taxon>
        <taxon>Vertebrata</taxon>
        <taxon>Euteleostomi</taxon>
        <taxon>Actinopterygii</taxon>
        <taxon>Neopterygii</taxon>
        <taxon>Teleostei</taxon>
        <taxon>Ostariophysi</taxon>
        <taxon>Siluriformes</taxon>
        <taxon>Sisoridae</taxon>
        <taxon>Sisorinae</taxon>
        <taxon>Bagarius</taxon>
    </lineage>
</organism>
<feature type="compositionally biased region" description="Low complexity" evidence="1">
    <location>
        <begin position="155"/>
        <end position="180"/>
    </location>
</feature>
<feature type="region of interest" description="Disordered" evidence="1">
    <location>
        <begin position="314"/>
        <end position="340"/>
    </location>
</feature>
<dbReference type="GO" id="GO:0004386">
    <property type="term" value="F:helicase activity"/>
    <property type="evidence" value="ECO:0007669"/>
    <property type="project" value="UniProtKB-KW"/>
</dbReference>
<feature type="compositionally biased region" description="Low complexity" evidence="1">
    <location>
        <begin position="319"/>
        <end position="340"/>
    </location>
</feature>
<dbReference type="Gene3D" id="3.40.50.300">
    <property type="entry name" value="P-loop containing nucleotide triphosphate hydrolases"/>
    <property type="match status" value="1"/>
</dbReference>
<keyword evidence="3" id="KW-0547">Nucleotide-binding</keyword>
<comment type="caution">
    <text evidence="3">The sequence shown here is derived from an EMBL/GenBank/DDBJ whole genome shotgun (WGS) entry which is preliminary data.</text>
</comment>
<reference evidence="3 4" key="1">
    <citation type="journal article" date="2019" name="Genome Biol. Evol.">
        <title>Whole-Genome Sequencing of the Giant Devil Catfish, Bagarius yarrelli.</title>
        <authorList>
            <person name="Jiang W."/>
            <person name="Lv Y."/>
            <person name="Cheng L."/>
            <person name="Yang K."/>
            <person name="Chao B."/>
            <person name="Wang X."/>
            <person name="Li Y."/>
            <person name="Pan X."/>
            <person name="You X."/>
            <person name="Zhang Y."/>
            <person name="Yang J."/>
            <person name="Li J."/>
            <person name="Zhang X."/>
            <person name="Liu S."/>
            <person name="Sun C."/>
            <person name="Yang J."/>
            <person name="Shi Q."/>
        </authorList>
    </citation>
    <scope>NUCLEOTIDE SEQUENCE [LARGE SCALE GENOMIC DNA]</scope>
    <source>
        <strain evidence="3">JWS20170419001</strain>
        <tissue evidence="3">Muscle</tissue>
    </source>
</reference>
<feature type="region of interest" description="Disordered" evidence="1">
    <location>
        <begin position="151"/>
        <end position="188"/>
    </location>
</feature>
<evidence type="ECO:0000256" key="1">
    <source>
        <dbReference type="SAM" id="MobiDB-lite"/>
    </source>
</evidence>
<keyword evidence="3" id="KW-0347">Helicase</keyword>
<dbReference type="OrthoDB" id="416741at2759"/>